<gene>
    <name evidence="1" type="ORF">BDY19DRAFT_886497</name>
</gene>
<protein>
    <submittedName>
        <fullName evidence="1">Carotenoid ester lipase</fullName>
    </submittedName>
</protein>
<keyword evidence="2" id="KW-1185">Reference proteome</keyword>
<accession>A0ACB8UAJ0</accession>
<reference evidence="1" key="1">
    <citation type="journal article" date="2021" name="Environ. Microbiol.">
        <title>Gene family expansions and transcriptome signatures uncover fungal adaptations to wood decay.</title>
        <authorList>
            <person name="Hage H."/>
            <person name="Miyauchi S."/>
            <person name="Viragh M."/>
            <person name="Drula E."/>
            <person name="Min B."/>
            <person name="Chaduli D."/>
            <person name="Navarro D."/>
            <person name="Favel A."/>
            <person name="Norest M."/>
            <person name="Lesage-Meessen L."/>
            <person name="Balint B."/>
            <person name="Merenyi Z."/>
            <person name="de Eugenio L."/>
            <person name="Morin E."/>
            <person name="Martinez A.T."/>
            <person name="Baldrian P."/>
            <person name="Stursova M."/>
            <person name="Martinez M.J."/>
            <person name="Novotny C."/>
            <person name="Magnuson J.K."/>
            <person name="Spatafora J.W."/>
            <person name="Maurice S."/>
            <person name="Pangilinan J."/>
            <person name="Andreopoulos W."/>
            <person name="LaButti K."/>
            <person name="Hundley H."/>
            <person name="Na H."/>
            <person name="Kuo A."/>
            <person name="Barry K."/>
            <person name="Lipzen A."/>
            <person name="Henrissat B."/>
            <person name="Riley R."/>
            <person name="Ahrendt S."/>
            <person name="Nagy L.G."/>
            <person name="Grigoriev I.V."/>
            <person name="Martin F."/>
            <person name="Rosso M.N."/>
        </authorList>
    </citation>
    <scope>NUCLEOTIDE SEQUENCE</scope>
    <source>
        <strain evidence="1">CBS 384.51</strain>
    </source>
</reference>
<comment type="caution">
    <text evidence="1">The sequence shown here is derived from an EMBL/GenBank/DDBJ whole genome shotgun (WGS) entry which is preliminary data.</text>
</comment>
<proteinExistence type="predicted"/>
<sequence length="563" mass="61581">MLGYTARLWVAALAASTTSVAFAQSTTADSTGGNPQIRLDRGTFIGVRNGSIDRFLGIPFAKPPLGGLRFSLPVAPDRYTGQHNATEFGPACHQQALSFTIPDNLDPQAKAIVENGFGSFPHVSEDCLTVNVYKPSNFPPNSLKKLPVVIWIYGGGFEVGGSSSYDGAVIVQRSIDLGEPIIYVSMNYRCSLEQIYDTAYGFLNGAEVKADGVANLGLQDQREAFRWVQRYIGAFGGDRFRVTIWGQSAGSISVGLQMVANGGNTEGLFHAAFMESGSPISVGDTLKGQKWYDFMVEQLGCVGSDDTLTCLRDTVSAADIDAAQNLTPAVTNRESLNITWVPRVDGKFLRDVPYHAVLEGRIANIPFVSGNTDDEGTLFSLQLGNITTDEDVHAYISSNYFPDATAAEIDDLLELYPDDVTLGSPFDTGNANVIAPQFKRLAAIQGDYLFQAPRRFLLQNRADRQPAWSYLSKRSKSLPDLGSFHTTDLFIIYTPGDLTDNLVHFVNYHNPNSRGDASWPRYTRTNPMLLTLLDGSTPTVLEKDNYRADAMNYMNELLVAYPS</sequence>
<dbReference type="EMBL" id="MU274906">
    <property type="protein sequence ID" value="KAI0091261.1"/>
    <property type="molecule type" value="Genomic_DNA"/>
</dbReference>
<name>A0ACB8UAJ0_9APHY</name>
<evidence type="ECO:0000313" key="1">
    <source>
        <dbReference type="EMBL" id="KAI0091261.1"/>
    </source>
</evidence>
<dbReference type="Proteomes" id="UP001055072">
    <property type="component" value="Unassembled WGS sequence"/>
</dbReference>
<evidence type="ECO:0000313" key="2">
    <source>
        <dbReference type="Proteomes" id="UP001055072"/>
    </source>
</evidence>
<organism evidence="1 2">
    <name type="scientific">Irpex rosettiformis</name>
    <dbReference type="NCBI Taxonomy" id="378272"/>
    <lineage>
        <taxon>Eukaryota</taxon>
        <taxon>Fungi</taxon>
        <taxon>Dikarya</taxon>
        <taxon>Basidiomycota</taxon>
        <taxon>Agaricomycotina</taxon>
        <taxon>Agaricomycetes</taxon>
        <taxon>Polyporales</taxon>
        <taxon>Irpicaceae</taxon>
        <taxon>Irpex</taxon>
    </lineage>
</organism>